<feature type="domain" description="GP-PDE" evidence="1">
    <location>
        <begin position="32"/>
        <end position="301"/>
    </location>
</feature>
<dbReference type="GO" id="GO:0008081">
    <property type="term" value="F:phosphoric diester hydrolase activity"/>
    <property type="evidence" value="ECO:0007669"/>
    <property type="project" value="InterPro"/>
</dbReference>
<dbReference type="PROSITE" id="PS51257">
    <property type="entry name" value="PROKAR_LIPOPROTEIN"/>
    <property type="match status" value="1"/>
</dbReference>
<dbReference type="PANTHER" id="PTHR46211:SF14">
    <property type="entry name" value="GLYCEROPHOSPHODIESTER PHOSPHODIESTERASE"/>
    <property type="match status" value="1"/>
</dbReference>
<sequence>MKIVLAFCSVAVLTACSTSRNTARIPKSFPAFYKEGHRGARGLMPENTIPAMIKGIATGANVLEVDVYITRDGQVLVAHDPFINTGHSLMPGGRELPKDSAQYYVWHQMDYADIRKIDVGSKYYPLFPQQEKRNTYMPLLGELIDSVEAYTRSHQLPSAIYNIEIKANPQKEGVYQPVPAVLVGKTMDVVRSKKIGNRFYIQSFDIRQLQETHATYPGVTIGFLTGDKKISLQENLDKLGFVPQIYSPHYDLVTRELVDSCHALNMKLVPWTVNEAAAIRRLVDLKVDGIITDYPNLLAEY</sequence>
<dbReference type="Pfam" id="PF03009">
    <property type="entry name" value="GDPD"/>
    <property type="match status" value="1"/>
</dbReference>
<dbReference type="Gene3D" id="3.20.20.190">
    <property type="entry name" value="Phosphatidylinositol (PI) phosphodiesterase"/>
    <property type="match status" value="1"/>
</dbReference>
<name>A0AAJ5WNS6_9BACT</name>
<organism evidence="2 3">
    <name type="scientific">Candidatus Pseudobacter hemicellulosilyticus</name>
    <dbReference type="NCBI Taxonomy" id="3121375"/>
    <lineage>
        <taxon>Bacteria</taxon>
        <taxon>Pseudomonadati</taxon>
        <taxon>Bacteroidota</taxon>
        <taxon>Chitinophagia</taxon>
        <taxon>Chitinophagales</taxon>
        <taxon>Chitinophagaceae</taxon>
        <taxon>Pseudobacter</taxon>
    </lineage>
</organism>
<dbReference type="InterPro" id="IPR030395">
    <property type="entry name" value="GP_PDE_dom"/>
</dbReference>
<evidence type="ECO:0000259" key="1">
    <source>
        <dbReference type="PROSITE" id="PS51704"/>
    </source>
</evidence>
<evidence type="ECO:0000313" key="2">
    <source>
        <dbReference type="EMBL" id="WEK34015.1"/>
    </source>
</evidence>
<reference evidence="2" key="1">
    <citation type="submission" date="2023-03" db="EMBL/GenBank/DDBJ databases">
        <title>Andean soil-derived lignocellulolytic bacterial consortium as a source of novel taxa and putative plastic-active enzymes.</title>
        <authorList>
            <person name="Diaz-Garcia L."/>
            <person name="Chuvochina M."/>
            <person name="Feuerriegel G."/>
            <person name="Bunk B."/>
            <person name="Sproer C."/>
            <person name="Streit W.R."/>
            <person name="Rodriguez L.M."/>
            <person name="Overmann J."/>
            <person name="Jimenez D.J."/>
        </authorList>
    </citation>
    <scope>NUCLEOTIDE SEQUENCE</scope>
    <source>
        <strain evidence="2">MAG 7</strain>
    </source>
</reference>
<dbReference type="SUPFAM" id="SSF51695">
    <property type="entry name" value="PLC-like phosphodiesterases"/>
    <property type="match status" value="1"/>
</dbReference>
<accession>A0AAJ5WNS6</accession>
<proteinExistence type="predicted"/>
<dbReference type="AlphaFoldDB" id="A0AAJ5WNS6"/>
<dbReference type="InterPro" id="IPR017946">
    <property type="entry name" value="PLC-like_Pdiesterase_TIM-brl"/>
</dbReference>
<dbReference type="Proteomes" id="UP001220610">
    <property type="component" value="Chromosome"/>
</dbReference>
<dbReference type="PANTHER" id="PTHR46211">
    <property type="entry name" value="GLYCEROPHOSPHORYL DIESTER PHOSPHODIESTERASE"/>
    <property type="match status" value="1"/>
</dbReference>
<evidence type="ECO:0000313" key="3">
    <source>
        <dbReference type="Proteomes" id="UP001220610"/>
    </source>
</evidence>
<protein>
    <submittedName>
        <fullName evidence="2">Glycerophosphodiester phosphodiesterase family protein</fullName>
    </submittedName>
</protein>
<dbReference type="EMBL" id="CP119311">
    <property type="protein sequence ID" value="WEK34015.1"/>
    <property type="molecule type" value="Genomic_DNA"/>
</dbReference>
<gene>
    <name evidence="2" type="ORF">P0Y53_16125</name>
</gene>
<dbReference type="GO" id="GO:0006629">
    <property type="term" value="P:lipid metabolic process"/>
    <property type="evidence" value="ECO:0007669"/>
    <property type="project" value="InterPro"/>
</dbReference>
<dbReference type="PROSITE" id="PS51704">
    <property type="entry name" value="GP_PDE"/>
    <property type="match status" value="1"/>
</dbReference>